<gene>
    <name evidence="2" type="ORF">EVAR_43581_1</name>
</gene>
<evidence type="ECO:0000313" key="2">
    <source>
        <dbReference type="EMBL" id="GBP61644.1"/>
    </source>
</evidence>
<reference evidence="2 3" key="1">
    <citation type="journal article" date="2019" name="Commun. Biol.">
        <title>The bagworm genome reveals a unique fibroin gene that provides high tensile strength.</title>
        <authorList>
            <person name="Kono N."/>
            <person name="Nakamura H."/>
            <person name="Ohtoshi R."/>
            <person name="Tomita M."/>
            <person name="Numata K."/>
            <person name="Arakawa K."/>
        </authorList>
    </citation>
    <scope>NUCLEOTIDE SEQUENCE [LARGE SCALE GENOMIC DNA]</scope>
</reference>
<organism evidence="2 3">
    <name type="scientific">Eumeta variegata</name>
    <name type="common">Bagworm moth</name>
    <name type="synonym">Eumeta japonica</name>
    <dbReference type="NCBI Taxonomy" id="151549"/>
    <lineage>
        <taxon>Eukaryota</taxon>
        <taxon>Metazoa</taxon>
        <taxon>Ecdysozoa</taxon>
        <taxon>Arthropoda</taxon>
        <taxon>Hexapoda</taxon>
        <taxon>Insecta</taxon>
        <taxon>Pterygota</taxon>
        <taxon>Neoptera</taxon>
        <taxon>Endopterygota</taxon>
        <taxon>Lepidoptera</taxon>
        <taxon>Glossata</taxon>
        <taxon>Ditrysia</taxon>
        <taxon>Tineoidea</taxon>
        <taxon>Psychidae</taxon>
        <taxon>Oiketicinae</taxon>
        <taxon>Eumeta</taxon>
    </lineage>
</organism>
<accession>A0A4C1XGS0</accession>
<sequence length="97" mass="10442">MMYVRGLNKLRVVANYAQAGPGRSARNAAHGARVPRHTFSSPERLPSAVVGPTVMTAAGFYITCFFCSGFRSAPLCARSPISPHFARVPGARSFSRD</sequence>
<keyword evidence="3" id="KW-1185">Reference proteome</keyword>
<comment type="caution">
    <text evidence="2">The sequence shown here is derived from an EMBL/GenBank/DDBJ whole genome shotgun (WGS) entry which is preliminary data.</text>
</comment>
<dbReference type="AlphaFoldDB" id="A0A4C1XGS0"/>
<dbReference type="EMBL" id="BGZK01000819">
    <property type="protein sequence ID" value="GBP61644.1"/>
    <property type="molecule type" value="Genomic_DNA"/>
</dbReference>
<proteinExistence type="predicted"/>
<evidence type="ECO:0000313" key="3">
    <source>
        <dbReference type="Proteomes" id="UP000299102"/>
    </source>
</evidence>
<protein>
    <submittedName>
        <fullName evidence="2">Uncharacterized protein</fullName>
    </submittedName>
</protein>
<dbReference type="Proteomes" id="UP000299102">
    <property type="component" value="Unassembled WGS sequence"/>
</dbReference>
<feature type="region of interest" description="Disordered" evidence="1">
    <location>
        <begin position="22"/>
        <end position="45"/>
    </location>
</feature>
<name>A0A4C1XGS0_EUMVA</name>
<evidence type="ECO:0000256" key="1">
    <source>
        <dbReference type="SAM" id="MobiDB-lite"/>
    </source>
</evidence>